<dbReference type="EMBL" id="BJCL01000001">
    <property type="protein sequence ID" value="GCL61088.1"/>
    <property type="molecule type" value="Genomic_DNA"/>
</dbReference>
<reference evidence="3" key="1">
    <citation type="submission" date="2019-03" db="EMBL/GenBank/DDBJ databases">
        <title>Aquabacterium pictum sp.nov., the first bacteriochlorophyll a-containing freshwater bacterium in the genus Aquabacterium of the class Betaproteobacteria.</title>
        <authorList>
            <person name="Hirose S."/>
            <person name="Tank M."/>
            <person name="Hara E."/>
            <person name="Tamaki H."/>
            <person name="Takaichi S."/>
            <person name="Haruta S."/>
            <person name="Hanada S."/>
        </authorList>
    </citation>
    <scope>NUCLEOTIDE SEQUENCE [LARGE SCALE GENOMIC DNA]</scope>
    <source>
        <strain evidence="3">W35</strain>
    </source>
</reference>
<name>A0A480AQR9_9BURK</name>
<feature type="signal peptide" evidence="1">
    <location>
        <begin position="1"/>
        <end position="27"/>
    </location>
</feature>
<gene>
    <name evidence="2" type="ORF">AQPW35_01690</name>
</gene>
<protein>
    <recommendedName>
        <fullName evidence="4">DUF3011 domain-containing protein</fullName>
    </recommendedName>
</protein>
<evidence type="ECO:0000313" key="3">
    <source>
        <dbReference type="Proteomes" id="UP000301751"/>
    </source>
</evidence>
<evidence type="ECO:0008006" key="4">
    <source>
        <dbReference type="Google" id="ProtNLM"/>
    </source>
</evidence>
<keyword evidence="1" id="KW-0732">Signal</keyword>
<comment type="caution">
    <text evidence="2">The sequence shown here is derived from an EMBL/GenBank/DDBJ whole genome shotgun (WGS) entry which is preliminary data.</text>
</comment>
<organism evidence="2 3">
    <name type="scientific">Pseudaquabacterium pictum</name>
    <dbReference type="NCBI Taxonomy" id="2315236"/>
    <lineage>
        <taxon>Bacteria</taxon>
        <taxon>Pseudomonadati</taxon>
        <taxon>Pseudomonadota</taxon>
        <taxon>Betaproteobacteria</taxon>
        <taxon>Burkholderiales</taxon>
        <taxon>Sphaerotilaceae</taxon>
        <taxon>Pseudaquabacterium</taxon>
    </lineage>
</organism>
<feature type="chain" id="PRO_5019776530" description="DUF3011 domain-containing protein" evidence="1">
    <location>
        <begin position="28"/>
        <end position="216"/>
    </location>
</feature>
<evidence type="ECO:0000256" key="1">
    <source>
        <dbReference type="SAM" id="SignalP"/>
    </source>
</evidence>
<evidence type="ECO:0000313" key="2">
    <source>
        <dbReference type="EMBL" id="GCL61088.1"/>
    </source>
</evidence>
<dbReference type="RefSeq" id="WP_162520666.1">
    <property type="nucleotide sequence ID" value="NZ_BJCL01000001.1"/>
</dbReference>
<dbReference type="Proteomes" id="UP000301751">
    <property type="component" value="Unassembled WGS sequence"/>
</dbReference>
<dbReference type="AlphaFoldDB" id="A0A480AQR9"/>
<accession>A0A480AQR9</accession>
<proteinExistence type="predicted"/>
<dbReference type="Pfam" id="PF11218">
    <property type="entry name" value="DUF3011"/>
    <property type="match status" value="1"/>
</dbReference>
<dbReference type="InterPro" id="IPR021381">
    <property type="entry name" value="DUF3011"/>
</dbReference>
<sequence length="216" mass="23127">MQPRPLSRAVAPLICLALVAGPLPANANQTIRCESYNNGYNFCSANTDNRVELVRQISNTDCRENRNWGYSRSGVWVNRGCGADFRVGRGSGSNDKAAAAAVVGLIGLAAIAAAANNQNKHAQEDVGAWSVGSFSGYDEREGVDVTLRILPGGAVSGRAGRNEFSGSLDGNRLQAGRQQFRISRSGSGFVAVDERDSGHRVVFQRSYERHYDGGGY</sequence>
<keyword evidence="3" id="KW-1185">Reference proteome</keyword>